<keyword evidence="7" id="KW-0482">Metalloprotease</keyword>
<proteinExistence type="inferred from homology"/>
<dbReference type="InterPro" id="IPR007863">
    <property type="entry name" value="Peptidase_M16_C"/>
</dbReference>
<keyword evidence="3" id="KW-0645">Protease</keyword>
<evidence type="ECO:0000259" key="10">
    <source>
        <dbReference type="Pfam" id="PF00675"/>
    </source>
</evidence>
<dbReference type="SUPFAM" id="SSF63411">
    <property type="entry name" value="LuxS/MPP-like metallohydrolase"/>
    <property type="match status" value="3"/>
</dbReference>
<dbReference type="PANTHER" id="PTHR43690">
    <property type="entry name" value="NARDILYSIN"/>
    <property type="match status" value="1"/>
</dbReference>
<dbReference type="OrthoDB" id="9811314at2"/>
<evidence type="ECO:0000256" key="6">
    <source>
        <dbReference type="ARBA" id="ARBA00022833"/>
    </source>
</evidence>
<feature type="domain" description="Peptidase M16 C-terminal" evidence="11">
    <location>
        <begin position="705"/>
        <end position="880"/>
    </location>
</feature>
<evidence type="ECO:0000256" key="7">
    <source>
        <dbReference type="ARBA" id="ARBA00023049"/>
    </source>
</evidence>
<keyword evidence="6" id="KW-0862">Zinc</keyword>
<feature type="signal peptide" evidence="9">
    <location>
        <begin position="1"/>
        <end position="19"/>
    </location>
</feature>
<dbReference type="GO" id="GO:0006508">
    <property type="term" value="P:proteolysis"/>
    <property type="evidence" value="ECO:0007669"/>
    <property type="project" value="UniProtKB-KW"/>
</dbReference>
<feature type="domain" description="Peptidase M16 N-terminal" evidence="10">
    <location>
        <begin position="67"/>
        <end position="189"/>
    </location>
</feature>
<evidence type="ECO:0000259" key="11">
    <source>
        <dbReference type="Pfam" id="PF05193"/>
    </source>
</evidence>
<dbReference type="PANTHER" id="PTHR43690:SF17">
    <property type="entry name" value="PROTEIN YHJJ"/>
    <property type="match status" value="1"/>
</dbReference>
<evidence type="ECO:0000256" key="1">
    <source>
        <dbReference type="ARBA" id="ARBA00001947"/>
    </source>
</evidence>
<dbReference type="PROSITE" id="PS00143">
    <property type="entry name" value="INSULINASE"/>
    <property type="match status" value="1"/>
</dbReference>
<comment type="similarity">
    <text evidence="2 8">Belongs to the peptidase M16 family.</text>
</comment>
<organism evidence="12 13">
    <name type="scientific">Erythrobacter insulae</name>
    <dbReference type="NCBI Taxonomy" id="2584124"/>
    <lineage>
        <taxon>Bacteria</taxon>
        <taxon>Pseudomonadati</taxon>
        <taxon>Pseudomonadota</taxon>
        <taxon>Alphaproteobacteria</taxon>
        <taxon>Sphingomonadales</taxon>
        <taxon>Erythrobacteraceae</taxon>
        <taxon>Erythrobacter/Porphyrobacter group</taxon>
        <taxon>Erythrobacter</taxon>
    </lineage>
</organism>
<dbReference type="InterPro" id="IPR011765">
    <property type="entry name" value="Pept_M16_N"/>
</dbReference>
<dbReference type="InterPro" id="IPR050626">
    <property type="entry name" value="Peptidase_M16"/>
</dbReference>
<protein>
    <submittedName>
        <fullName evidence="12">Insulinase family protein</fullName>
    </submittedName>
</protein>
<evidence type="ECO:0000256" key="9">
    <source>
        <dbReference type="SAM" id="SignalP"/>
    </source>
</evidence>
<feature type="chain" id="PRO_5022172952" evidence="9">
    <location>
        <begin position="20"/>
        <end position="963"/>
    </location>
</feature>
<evidence type="ECO:0000256" key="2">
    <source>
        <dbReference type="ARBA" id="ARBA00007261"/>
    </source>
</evidence>
<dbReference type="AlphaFoldDB" id="A0A547PET7"/>
<dbReference type="EMBL" id="VHJK01000001">
    <property type="protein sequence ID" value="TRD12639.1"/>
    <property type="molecule type" value="Genomic_DNA"/>
</dbReference>
<keyword evidence="13" id="KW-1185">Reference proteome</keyword>
<dbReference type="Pfam" id="PF05193">
    <property type="entry name" value="Peptidase_M16_C"/>
    <property type="match status" value="2"/>
</dbReference>
<comment type="cofactor">
    <cofactor evidence="1">
        <name>Zn(2+)</name>
        <dbReference type="ChEBI" id="CHEBI:29105"/>
    </cofactor>
</comment>
<evidence type="ECO:0000313" key="12">
    <source>
        <dbReference type="EMBL" id="TRD12639.1"/>
    </source>
</evidence>
<evidence type="ECO:0000256" key="4">
    <source>
        <dbReference type="ARBA" id="ARBA00022723"/>
    </source>
</evidence>
<keyword evidence="9" id="KW-0732">Signal</keyword>
<dbReference type="Pfam" id="PF00675">
    <property type="entry name" value="Peptidase_M16"/>
    <property type="match status" value="1"/>
</dbReference>
<dbReference type="GO" id="GO:0046872">
    <property type="term" value="F:metal ion binding"/>
    <property type="evidence" value="ECO:0007669"/>
    <property type="project" value="UniProtKB-KW"/>
</dbReference>
<dbReference type="Gene3D" id="3.30.830.10">
    <property type="entry name" value="Metalloenzyme, LuxS/M16 peptidase-like"/>
    <property type="match status" value="3"/>
</dbReference>
<keyword evidence="5" id="KW-0378">Hydrolase</keyword>
<dbReference type="InterPro" id="IPR011249">
    <property type="entry name" value="Metalloenz_LuxS/M16"/>
</dbReference>
<reference evidence="12 13" key="1">
    <citation type="submission" date="2019-06" db="EMBL/GenBank/DDBJ databases">
        <title>Erythrobacter insulae sp. nov., isolated from a tidal flat.</title>
        <authorList>
            <person name="Yoon J.-H."/>
        </authorList>
    </citation>
    <scope>NUCLEOTIDE SEQUENCE [LARGE SCALE GENOMIC DNA]</scope>
    <source>
        <strain evidence="12 13">JBTF-M21</strain>
    </source>
</reference>
<evidence type="ECO:0000313" key="13">
    <source>
        <dbReference type="Proteomes" id="UP000316343"/>
    </source>
</evidence>
<feature type="domain" description="Peptidase M16 C-terminal" evidence="11">
    <location>
        <begin position="226"/>
        <end position="405"/>
    </location>
</feature>
<gene>
    <name evidence="12" type="ORF">FGU71_01065</name>
</gene>
<dbReference type="InterPro" id="IPR001431">
    <property type="entry name" value="Pept_M16_Zn_BS"/>
</dbReference>
<keyword evidence="4" id="KW-0479">Metal-binding</keyword>
<evidence type="ECO:0000256" key="5">
    <source>
        <dbReference type="ARBA" id="ARBA00022801"/>
    </source>
</evidence>
<dbReference type="GO" id="GO:0004222">
    <property type="term" value="F:metalloendopeptidase activity"/>
    <property type="evidence" value="ECO:0007669"/>
    <property type="project" value="InterPro"/>
</dbReference>
<comment type="caution">
    <text evidence="12">The sequence shown here is derived from an EMBL/GenBank/DDBJ whole genome shotgun (WGS) entry which is preliminary data.</text>
</comment>
<sequence>MLFPRALGCALLVAFPAVAVFQPVAAQDLASDELATDDPLWAFETSDVEVDPGYTFGRLGNGMRYILRQNGTPEGTALVRMRIDSGSLDEAENERGLSHFLEHMAFNGSRNIPEGEMIKLLEREGLAFGADTNASTGLEAITYKLNLPRNDEALLDTALMLMRETASELTIAQDAVERERGVVLAERRDRAGFAERAREDNFAFSAPEARFAQRLPIGTIEVLETASADQMRALYERTYTPANTVLVIVGDFPVEVMEAAVRAKFSDWKAGGAPVEPLTGPVDVTREGLTDIYVDPALSESVQIFRLSPWKHEPDTLANRQTQLIRAIGYAIINRRLARLARQADAPYRGASYSTGDIFEDARSTSVGVSTVDGEWRAGMLAAIRIVNEALTYGFTAAEVDEQIKRQRTAAENAVSGFSTYSNSYFAGSALSLVANDRVPATPDYILAQFEAIASDITPEAVHQAVLDHAAPLTNPLIRFSGRTAPGGGEEALRSAFTEAMSLPIAAPQDTGILEFAYGDFGEAGEVVADQTDDALGIRKLIFANGVRLNLKKTDIREDRIRVSVRIDGGNLLRTRDDPLRVYLADSLIAGGLGAHSVDELQTVLAGRSVSYGFGSGADGFTMGGTTTARDLDLQMQVFAAILTDPGYRAEGVERFRKGIDNFFETLRSTPGRAYSTAIGARLSDGDPRFSLQSKEDYLALDFPNLQSAIADRLRNGAVEIAMVGDLDEAAAIAAVASTIAALPPREADFQPRSEARKRTFTQDRGLTAIEHEGEADQAVVRMIWPTTDDTDFAESLRLALLARVVRLELTDRLREDLGQAYSPSAGSSTSRIYDDYGTFSIAASVDVDEVNAARKAVLNLIEDLRSDPIDQDVIERARKPILESYANALKGLGGWMSLAARAQSEPDRLKRWFAAPDLLNAITPEDIQAEALQYLDPAAAVEVHVLPGEAAKDAGTPSSAAG</sequence>
<evidence type="ECO:0000256" key="3">
    <source>
        <dbReference type="ARBA" id="ARBA00022670"/>
    </source>
</evidence>
<name>A0A547PET7_9SPHN</name>
<accession>A0A547PET7</accession>
<dbReference type="Proteomes" id="UP000316343">
    <property type="component" value="Unassembled WGS sequence"/>
</dbReference>
<evidence type="ECO:0000256" key="8">
    <source>
        <dbReference type="RuleBase" id="RU004447"/>
    </source>
</evidence>